<evidence type="ECO:0000313" key="1">
    <source>
        <dbReference type="EMBL" id="KAI0032085.1"/>
    </source>
</evidence>
<sequence>MVNLRFLTAALLSVTVSKRIAIVGMGAGGISALKALLALPEEMREGWEIVAFEQREEVGGLWLPQMDAPSPPEIPETPLYPDLRTNGPHPLMTIPHFPFPPETPLLAPHDAVLRYHQDTVSRFGLARYIRLQHVVLCAAWVGNSTVGHWNLLVEEHRRATTSSLRFDHLIAAPGVNRTPRYPDFDGRVEWLVTGKTIIHCIYFRDPRAFSGRNVVVVGGGPSGWDMVRQIVGHARTIYWSRDTKEENPLSPGWPSVPGVLDKPRISSLAGGIVTFKDGSSLSCVDTLLLATGYDLRIPFLTSGGVLAEVDGPQPADELTTNGRYVHPLYEHTLSLDPTHPLGTLYFVGLILYNPTGMCDYAQGLFAAYTIADPRLLAPRDELYASLKARERQILAEGFDPAHYGHKVGYGYGPTSGHGANGSFEDLLVDYLRARGLTGRPGIPMEGMNYTEPWRVESWGHGLDLLFAWNAGEEREGARAWNMRWTRGRRTEADYAALMREVSEWWDGEKARGGETPVEEA</sequence>
<comment type="caution">
    <text evidence="1">The sequence shown here is derived from an EMBL/GenBank/DDBJ whole genome shotgun (WGS) entry which is preliminary data.</text>
</comment>
<evidence type="ECO:0000313" key="2">
    <source>
        <dbReference type="Proteomes" id="UP000814128"/>
    </source>
</evidence>
<reference evidence="1" key="2">
    <citation type="journal article" date="2022" name="New Phytol.">
        <title>Evolutionary transition to the ectomycorrhizal habit in the genomes of a hyperdiverse lineage of mushroom-forming fungi.</title>
        <authorList>
            <person name="Looney B."/>
            <person name="Miyauchi S."/>
            <person name="Morin E."/>
            <person name="Drula E."/>
            <person name="Courty P.E."/>
            <person name="Kohler A."/>
            <person name="Kuo A."/>
            <person name="LaButti K."/>
            <person name="Pangilinan J."/>
            <person name="Lipzen A."/>
            <person name="Riley R."/>
            <person name="Andreopoulos W."/>
            <person name="He G."/>
            <person name="Johnson J."/>
            <person name="Nolan M."/>
            <person name="Tritt A."/>
            <person name="Barry K.W."/>
            <person name="Grigoriev I.V."/>
            <person name="Nagy L.G."/>
            <person name="Hibbett D."/>
            <person name="Henrissat B."/>
            <person name="Matheny P.B."/>
            <person name="Labbe J."/>
            <person name="Martin F.M."/>
        </authorList>
    </citation>
    <scope>NUCLEOTIDE SEQUENCE</scope>
    <source>
        <strain evidence="1">EC-137</strain>
    </source>
</reference>
<proteinExistence type="predicted"/>
<reference evidence="1" key="1">
    <citation type="submission" date="2021-02" db="EMBL/GenBank/DDBJ databases">
        <authorList>
            <consortium name="DOE Joint Genome Institute"/>
            <person name="Ahrendt S."/>
            <person name="Looney B.P."/>
            <person name="Miyauchi S."/>
            <person name="Morin E."/>
            <person name="Drula E."/>
            <person name="Courty P.E."/>
            <person name="Chicoki N."/>
            <person name="Fauchery L."/>
            <person name="Kohler A."/>
            <person name="Kuo A."/>
            <person name="Labutti K."/>
            <person name="Pangilinan J."/>
            <person name="Lipzen A."/>
            <person name="Riley R."/>
            <person name="Andreopoulos W."/>
            <person name="He G."/>
            <person name="Johnson J."/>
            <person name="Barry K.W."/>
            <person name="Grigoriev I.V."/>
            <person name="Nagy L."/>
            <person name="Hibbett D."/>
            <person name="Henrissat B."/>
            <person name="Matheny P.B."/>
            <person name="Labbe J."/>
            <person name="Martin F."/>
        </authorList>
    </citation>
    <scope>NUCLEOTIDE SEQUENCE</scope>
    <source>
        <strain evidence="1">EC-137</strain>
    </source>
</reference>
<dbReference type="Proteomes" id="UP000814128">
    <property type="component" value="Unassembled WGS sequence"/>
</dbReference>
<protein>
    <submittedName>
        <fullName evidence="1">FAD/NAD(P)-binding domain-containing protein</fullName>
    </submittedName>
</protein>
<dbReference type="EMBL" id="MU273557">
    <property type="protein sequence ID" value="KAI0032085.1"/>
    <property type="molecule type" value="Genomic_DNA"/>
</dbReference>
<organism evidence="1 2">
    <name type="scientific">Vararia minispora EC-137</name>
    <dbReference type="NCBI Taxonomy" id="1314806"/>
    <lineage>
        <taxon>Eukaryota</taxon>
        <taxon>Fungi</taxon>
        <taxon>Dikarya</taxon>
        <taxon>Basidiomycota</taxon>
        <taxon>Agaricomycotina</taxon>
        <taxon>Agaricomycetes</taxon>
        <taxon>Russulales</taxon>
        <taxon>Lachnocladiaceae</taxon>
        <taxon>Vararia</taxon>
    </lineage>
</organism>
<keyword evidence="2" id="KW-1185">Reference proteome</keyword>
<accession>A0ACB8QK51</accession>
<gene>
    <name evidence="1" type="ORF">K488DRAFT_78668</name>
</gene>
<name>A0ACB8QK51_9AGAM</name>